<dbReference type="STRING" id="1016849.A0A0D1WZH3"/>
<name>A0A0D1WZH3_9EURO</name>
<dbReference type="HOGENOM" id="CLU_001570_17_3_1"/>
<evidence type="ECO:0000256" key="5">
    <source>
        <dbReference type="ARBA" id="ARBA00022827"/>
    </source>
</evidence>
<dbReference type="InterPro" id="IPR001709">
    <property type="entry name" value="Flavoprot_Pyr_Nucl_cyt_Rdtase"/>
</dbReference>
<keyword evidence="7" id="KW-0560">Oxidoreductase</keyword>
<sequence>MESLAEGCTLQSTFAVKVSAADLDDYDHDYLTRVRRDKAVGFVAKKSLDNVRYVIFGLGNSKYRHYNHFVDVVEQTLQDLGATRIGPVGKADASSGNSEEDFSQWKASIEGELQDALHLSKQRNRTTYKPSIIVREKTRPEPELFLGEPHKSRIDGAEPPQKNTDGTTTPCILPIIDARELKQPPMSVKYQSGDHLAVWPINPDSEVDRMLRVLGWENKQHACVSISSSGDSWSSARVEIPTPTTIDALFRYYLDVCGPVSRAVLAGLAEFVSDSKAKARLERLTANPQEFQAQVSQRCLTFAKALQDVADDHADGAGYYSISSSAPAQPRRLSITAAVMVDKSGADTFHGLTSNYLFATARSFNNNSMGVSSLRYSLNGPRNCLAGGRVFARLRRSTFKLPLNPSTPVIMVGTGTAVAPFRGFVQERVISKEHGVAVGKMILVLGFRKRGEDYLYEHDWRQAQHVMGHDQLKLYVAFSRQNPDRKEYVQQCLAQQAGEVFELLDGDYNSVMYICGSIQMARDVEETLLTSYAAWKNVDRTAAQQWLDMIRRRRRL</sequence>
<dbReference type="GO" id="GO:0003958">
    <property type="term" value="F:NADPH-hemoprotein reductase activity"/>
    <property type="evidence" value="ECO:0007669"/>
    <property type="project" value="UniProtKB-EC"/>
</dbReference>
<organism evidence="11 12">
    <name type="scientific">Exophiala sideris</name>
    <dbReference type="NCBI Taxonomy" id="1016849"/>
    <lineage>
        <taxon>Eukaryota</taxon>
        <taxon>Fungi</taxon>
        <taxon>Dikarya</taxon>
        <taxon>Ascomycota</taxon>
        <taxon>Pezizomycotina</taxon>
        <taxon>Eurotiomycetes</taxon>
        <taxon>Chaetothyriomycetidae</taxon>
        <taxon>Chaetothyriales</taxon>
        <taxon>Herpotrichiellaceae</taxon>
        <taxon>Exophiala</taxon>
    </lineage>
</organism>
<dbReference type="Gene3D" id="2.40.30.10">
    <property type="entry name" value="Translation factors"/>
    <property type="match status" value="1"/>
</dbReference>
<dbReference type="InterPro" id="IPR003097">
    <property type="entry name" value="CysJ-like_FAD-binding"/>
</dbReference>
<feature type="domain" description="Flavodoxin-like" evidence="10">
    <location>
        <begin position="1"/>
        <end position="110"/>
    </location>
</feature>
<evidence type="ECO:0000256" key="3">
    <source>
        <dbReference type="ARBA" id="ARBA00022630"/>
    </source>
</evidence>
<dbReference type="Proteomes" id="UP000053599">
    <property type="component" value="Unassembled WGS sequence"/>
</dbReference>
<dbReference type="Gene3D" id="3.40.50.360">
    <property type="match status" value="1"/>
</dbReference>
<comment type="cofactor">
    <cofactor evidence="1">
        <name>FMN</name>
        <dbReference type="ChEBI" id="CHEBI:58210"/>
    </cofactor>
</comment>
<dbReference type="GO" id="GO:0050660">
    <property type="term" value="F:flavin adenine dinucleotide binding"/>
    <property type="evidence" value="ECO:0007669"/>
    <property type="project" value="TreeGrafter"/>
</dbReference>
<evidence type="ECO:0000256" key="7">
    <source>
        <dbReference type="ARBA" id="ARBA00023002"/>
    </source>
</evidence>
<dbReference type="PANTHER" id="PTHR19384:SF108">
    <property type="entry name" value="NADPH--CYTOCHROME P450 REDUCTASE"/>
    <property type="match status" value="1"/>
</dbReference>
<dbReference type="SUPFAM" id="SSF52218">
    <property type="entry name" value="Flavoproteins"/>
    <property type="match status" value="1"/>
</dbReference>
<dbReference type="InterPro" id="IPR029039">
    <property type="entry name" value="Flavoprotein-like_sf"/>
</dbReference>
<evidence type="ECO:0000256" key="9">
    <source>
        <dbReference type="SAM" id="MobiDB-lite"/>
    </source>
</evidence>
<evidence type="ECO:0000313" key="11">
    <source>
        <dbReference type="EMBL" id="KIV80541.1"/>
    </source>
</evidence>
<dbReference type="Pfam" id="PF00175">
    <property type="entry name" value="NAD_binding_1"/>
    <property type="match status" value="1"/>
</dbReference>
<dbReference type="PROSITE" id="PS50902">
    <property type="entry name" value="FLAVODOXIN_LIKE"/>
    <property type="match status" value="1"/>
</dbReference>
<evidence type="ECO:0000259" key="10">
    <source>
        <dbReference type="PROSITE" id="PS50902"/>
    </source>
</evidence>
<dbReference type="PRINTS" id="PR00369">
    <property type="entry name" value="FLAVODOXIN"/>
</dbReference>
<keyword evidence="3" id="KW-0285">Flavoprotein</keyword>
<keyword evidence="5" id="KW-0274">FAD</keyword>
<dbReference type="PANTHER" id="PTHR19384">
    <property type="entry name" value="NITRIC OXIDE SYNTHASE-RELATED"/>
    <property type="match status" value="1"/>
</dbReference>
<dbReference type="EMBL" id="KN846953">
    <property type="protein sequence ID" value="KIV80541.1"/>
    <property type="molecule type" value="Genomic_DNA"/>
</dbReference>
<dbReference type="InterPro" id="IPR023173">
    <property type="entry name" value="NADPH_Cyt_P450_Rdtase_alpha"/>
</dbReference>
<evidence type="ECO:0000256" key="2">
    <source>
        <dbReference type="ARBA" id="ARBA00001974"/>
    </source>
</evidence>
<feature type="compositionally biased region" description="Basic and acidic residues" evidence="9">
    <location>
        <begin position="145"/>
        <end position="156"/>
    </location>
</feature>
<accession>A0A0D1WZH3</accession>
<keyword evidence="4" id="KW-0288">FMN</keyword>
<dbReference type="SUPFAM" id="SSF52343">
    <property type="entry name" value="Ferredoxin reductase-like, C-terminal NADP-linked domain"/>
    <property type="match status" value="1"/>
</dbReference>
<evidence type="ECO:0000313" key="12">
    <source>
        <dbReference type="Proteomes" id="UP000053599"/>
    </source>
</evidence>
<dbReference type="SUPFAM" id="SSF63380">
    <property type="entry name" value="Riboflavin synthase domain-like"/>
    <property type="match status" value="1"/>
</dbReference>
<comment type="cofactor">
    <cofactor evidence="2">
        <name>FAD</name>
        <dbReference type="ChEBI" id="CHEBI:57692"/>
    </cofactor>
</comment>
<reference evidence="11 12" key="1">
    <citation type="submission" date="2015-01" db="EMBL/GenBank/DDBJ databases">
        <title>The Genome Sequence of Exophiala sideris CBS121828.</title>
        <authorList>
            <consortium name="The Broad Institute Genomics Platform"/>
            <person name="Cuomo C."/>
            <person name="de Hoog S."/>
            <person name="Gorbushina A."/>
            <person name="Stielow B."/>
            <person name="Teixiera M."/>
            <person name="Abouelleil A."/>
            <person name="Chapman S.B."/>
            <person name="Priest M."/>
            <person name="Young S.K."/>
            <person name="Wortman J."/>
            <person name="Nusbaum C."/>
            <person name="Birren B."/>
        </authorList>
    </citation>
    <scope>NUCLEOTIDE SEQUENCE [LARGE SCALE GENOMIC DNA]</scope>
    <source>
        <strain evidence="11 12">CBS 121828</strain>
    </source>
</reference>
<evidence type="ECO:0000256" key="6">
    <source>
        <dbReference type="ARBA" id="ARBA00022857"/>
    </source>
</evidence>
<dbReference type="Pfam" id="PF00258">
    <property type="entry name" value="Flavodoxin_1"/>
    <property type="match status" value="1"/>
</dbReference>
<dbReference type="InterPro" id="IPR001094">
    <property type="entry name" value="Flavdoxin-like"/>
</dbReference>
<evidence type="ECO:0000256" key="4">
    <source>
        <dbReference type="ARBA" id="ARBA00022643"/>
    </source>
</evidence>
<dbReference type="InterPro" id="IPR039261">
    <property type="entry name" value="FNR_nucleotide-bd"/>
</dbReference>
<dbReference type="AlphaFoldDB" id="A0A0D1WZH3"/>
<comment type="catalytic activity">
    <reaction evidence="8">
        <text>2 oxidized [cytochrome P450] + NADPH = 2 reduced [cytochrome P450] + NADP(+) + H(+)</text>
        <dbReference type="Rhea" id="RHEA:24040"/>
        <dbReference type="Rhea" id="RHEA-COMP:14627"/>
        <dbReference type="Rhea" id="RHEA-COMP:14628"/>
        <dbReference type="ChEBI" id="CHEBI:15378"/>
        <dbReference type="ChEBI" id="CHEBI:55376"/>
        <dbReference type="ChEBI" id="CHEBI:57783"/>
        <dbReference type="ChEBI" id="CHEBI:58349"/>
        <dbReference type="ChEBI" id="CHEBI:60344"/>
        <dbReference type="EC" id="1.6.2.4"/>
    </reaction>
</comment>
<dbReference type="GO" id="GO:0005829">
    <property type="term" value="C:cytosol"/>
    <property type="evidence" value="ECO:0007669"/>
    <property type="project" value="TreeGrafter"/>
</dbReference>
<feature type="region of interest" description="Disordered" evidence="9">
    <location>
        <begin position="145"/>
        <end position="169"/>
    </location>
</feature>
<dbReference type="InterPro" id="IPR008254">
    <property type="entry name" value="Flavodoxin/NO_synth"/>
</dbReference>
<dbReference type="GO" id="GO:0010181">
    <property type="term" value="F:FMN binding"/>
    <property type="evidence" value="ECO:0007669"/>
    <property type="project" value="InterPro"/>
</dbReference>
<evidence type="ECO:0000256" key="1">
    <source>
        <dbReference type="ARBA" id="ARBA00001917"/>
    </source>
</evidence>
<protein>
    <recommendedName>
        <fullName evidence="10">Flavodoxin-like domain-containing protein</fullName>
    </recommendedName>
</protein>
<dbReference type="InterPro" id="IPR017938">
    <property type="entry name" value="Riboflavin_synthase-like_b-brl"/>
</dbReference>
<evidence type="ECO:0000256" key="8">
    <source>
        <dbReference type="ARBA" id="ARBA00049342"/>
    </source>
</evidence>
<dbReference type="Gene3D" id="3.40.50.80">
    <property type="entry name" value="Nucleotide-binding domain of ferredoxin-NADP reductase (FNR) module"/>
    <property type="match status" value="1"/>
</dbReference>
<keyword evidence="6" id="KW-0521">NADP</keyword>
<dbReference type="PRINTS" id="PR00371">
    <property type="entry name" value="FPNCR"/>
</dbReference>
<gene>
    <name evidence="11" type="ORF">PV11_08034</name>
</gene>
<dbReference type="Pfam" id="PF00667">
    <property type="entry name" value="FAD_binding_1"/>
    <property type="match status" value="1"/>
</dbReference>
<dbReference type="OrthoDB" id="1856718at2759"/>
<dbReference type="Gene3D" id="1.20.990.10">
    <property type="entry name" value="NADPH-cytochrome p450 Reductase, Chain A, domain 3"/>
    <property type="match status" value="1"/>
</dbReference>
<proteinExistence type="predicted"/>
<dbReference type="InterPro" id="IPR001433">
    <property type="entry name" value="OxRdtase_FAD/NAD-bd"/>
</dbReference>